<evidence type="ECO:0000259" key="6">
    <source>
        <dbReference type="SMART" id="SM00864"/>
    </source>
</evidence>
<dbReference type="InterPro" id="IPR045061">
    <property type="entry name" value="FtsZ/CetZ"/>
</dbReference>
<comment type="similarity">
    <text evidence="1">Belongs to the FtsZ family.</text>
</comment>
<dbReference type="SUPFAM" id="SSF55307">
    <property type="entry name" value="Tubulin C-terminal domain-like"/>
    <property type="match status" value="1"/>
</dbReference>
<dbReference type="GO" id="GO:0048285">
    <property type="term" value="P:organelle fission"/>
    <property type="evidence" value="ECO:0007669"/>
    <property type="project" value="TreeGrafter"/>
</dbReference>
<dbReference type="Gene3D" id="3.30.1330.20">
    <property type="entry name" value="Tubulin/FtsZ, C-terminal domain"/>
    <property type="match status" value="1"/>
</dbReference>
<protein>
    <submittedName>
        <fullName evidence="8">Plastid division protein FtsZ</fullName>
    </submittedName>
</protein>
<dbReference type="SMART" id="SM00864">
    <property type="entry name" value="Tubulin"/>
    <property type="match status" value="1"/>
</dbReference>
<dbReference type="InterPro" id="IPR003008">
    <property type="entry name" value="Tubulin_FtsZ_GTPase"/>
</dbReference>
<dbReference type="Pfam" id="PF00091">
    <property type="entry name" value="Tubulin"/>
    <property type="match status" value="1"/>
</dbReference>
<evidence type="ECO:0000256" key="1">
    <source>
        <dbReference type="ARBA" id="ARBA00009690"/>
    </source>
</evidence>
<dbReference type="NCBIfam" id="TIGR00065">
    <property type="entry name" value="ftsZ"/>
    <property type="match status" value="1"/>
</dbReference>
<evidence type="ECO:0000256" key="3">
    <source>
        <dbReference type="ARBA" id="ARBA00023134"/>
    </source>
</evidence>
<evidence type="ECO:0000256" key="4">
    <source>
        <dbReference type="SAM" id="MobiDB-lite"/>
    </source>
</evidence>
<dbReference type="InterPro" id="IPR008280">
    <property type="entry name" value="Tub_FtsZ_C"/>
</dbReference>
<dbReference type="OrthoDB" id="70257at2759"/>
<dbReference type="PRINTS" id="PR00423">
    <property type="entry name" value="CELLDVISFTSZ"/>
</dbReference>
<keyword evidence="2" id="KW-0547">Nucleotide-binding</keyword>
<dbReference type="PANTHER" id="PTHR30314:SF3">
    <property type="entry name" value="MITOCHONDRIAL DIVISION PROTEIN FSZA"/>
    <property type="match status" value="1"/>
</dbReference>
<dbReference type="Pfam" id="PF12327">
    <property type="entry name" value="FtsZ_C"/>
    <property type="match status" value="1"/>
</dbReference>
<dbReference type="GO" id="GO:0005874">
    <property type="term" value="C:microtubule"/>
    <property type="evidence" value="ECO:0007669"/>
    <property type="project" value="InterPro"/>
</dbReference>
<accession>A0A835Z6M0</accession>
<dbReference type="PANTHER" id="PTHR30314">
    <property type="entry name" value="CELL DIVISION PROTEIN FTSZ-RELATED"/>
    <property type="match status" value="1"/>
</dbReference>
<dbReference type="InterPro" id="IPR024757">
    <property type="entry name" value="FtsZ_C"/>
</dbReference>
<keyword evidence="5" id="KW-0732">Signal</keyword>
<dbReference type="PROSITE" id="PS00227">
    <property type="entry name" value="TUBULIN"/>
    <property type="match status" value="1"/>
</dbReference>
<dbReference type="FunFam" id="3.40.50.1440:FF:000001">
    <property type="entry name" value="Cell division protein FtsZ"/>
    <property type="match status" value="1"/>
</dbReference>
<dbReference type="PROSITE" id="PS01135">
    <property type="entry name" value="FTSZ_2"/>
    <property type="match status" value="1"/>
</dbReference>
<dbReference type="SUPFAM" id="SSF52490">
    <property type="entry name" value="Tubulin nucleotide-binding domain-like"/>
    <property type="match status" value="1"/>
</dbReference>
<evidence type="ECO:0000256" key="5">
    <source>
        <dbReference type="SAM" id="SignalP"/>
    </source>
</evidence>
<feature type="region of interest" description="Disordered" evidence="4">
    <location>
        <begin position="378"/>
        <end position="451"/>
    </location>
</feature>
<dbReference type="InterPro" id="IPR017975">
    <property type="entry name" value="Tubulin_CS"/>
</dbReference>
<dbReference type="AlphaFoldDB" id="A0A835Z6M0"/>
<feature type="domain" description="Tubulin/FtsZ 2-layer sandwich" evidence="7">
    <location>
        <begin position="263"/>
        <end position="376"/>
    </location>
</feature>
<feature type="compositionally biased region" description="Pro residues" evidence="4">
    <location>
        <begin position="397"/>
        <end position="411"/>
    </location>
</feature>
<evidence type="ECO:0000313" key="9">
    <source>
        <dbReference type="Proteomes" id="UP000664859"/>
    </source>
</evidence>
<dbReference type="GO" id="GO:0032153">
    <property type="term" value="C:cell division site"/>
    <property type="evidence" value="ECO:0007669"/>
    <property type="project" value="TreeGrafter"/>
</dbReference>
<dbReference type="HAMAP" id="MF_00909">
    <property type="entry name" value="FtsZ"/>
    <property type="match status" value="1"/>
</dbReference>
<dbReference type="InterPro" id="IPR018316">
    <property type="entry name" value="Tubulin/FtsZ_2-layer-sand-dom"/>
</dbReference>
<dbReference type="GO" id="GO:0007017">
    <property type="term" value="P:microtubule-based process"/>
    <property type="evidence" value="ECO:0007669"/>
    <property type="project" value="InterPro"/>
</dbReference>
<dbReference type="InterPro" id="IPR036525">
    <property type="entry name" value="Tubulin/FtsZ_GTPase_sf"/>
</dbReference>
<gene>
    <name evidence="8" type="ORF">JKP88DRAFT_305245</name>
</gene>
<evidence type="ECO:0000256" key="2">
    <source>
        <dbReference type="ARBA" id="ARBA00022741"/>
    </source>
</evidence>
<feature type="chain" id="PRO_5032293757" evidence="5">
    <location>
        <begin position="24"/>
        <end position="451"/>
    </location>
</feature>
<evidence type="ECO:0000259" key="7">
    <source>
        <dbReference type="SMART" id="SM00865"/>
    </source>
</evidence>
<dbReference type="GO" id="GO:0003924">
    <property type="term" value="F:GTPase activity"/>
    <property type="evidence" value="ECO:0007669"/>
    <property type="project" value="InterPro"/>
</dbReference>
<keyword evidence="9" id="KW-1185">Reference proteome</keyword>
<dbReference type="PROSITE" id="PS01134">
    <property type="entry name" value="FTSZ_1"/>
    <property type="match status" value="1"/>
</dbReference>
<dbReference type="InterPro" id="IPR037103">
    <property type="entry name" value="Tubulin/FtsZ-like_C"/>
</dbReference>
<organism evidence="8 9">
    <name type="scientific">Tribonema minus</name>
    <dbReference type="NCBI Taxonomy" id="303371"/>
    <lineage>
        <taxon>Eukaryota</taxon>
        <taxon>Sar</taxon>
        <taxon>Stramenopiles</taxon>
        <taxon>Ochrophyta</taxon>
        <taxon>PX clade</taxon>
        <taxon>Xanthophyceae</taxon>
        <taxon>Tribonematales</taxon>
        <taxon>Tribonemataceae</taxon>
        <taxon>Tribonema</taxon>
    </lineage>
</organism>
<feature type="domain" description="Tubulin/FtsZ GTPase" evidence="6">
    <location>
        <begin position="69"/>
        <end position="261"/>
    </location>
</feature>
<evidence type="ECO:0000313" key="8">
    <source>
        <dbReference type="EMBL" id="KAG5188181.1"/>
    </source>
</evidence>
<dbReference type="SMART" id="SM00865">
    <property type="entry name" value="Tubulin_C"/>
    <property type="match status" value="1"/>
</dbReference>
<feature type="signal peptide" evidence="5">
    <location>
        <begin position="1"/>
        <end position="23"/>
    </location>
</feature>
<dbReference type="GO" id="GO:0005737">
    <property type="term" value="C:cytoplasm"/>
    <property type="evidence" value="ECO:0007669"/>
    <property type="project" value="TreeGrafter"/>
</dbReference>
<proteinExistence type="inferred from homology"/>
<reference evidence="8" key="1">
    <citation type="submission" date="2021-02" db="EMBL/GenBank/DDBJ databases">
        <title>First Annotated Genome of the Yellow-green Alga Tribonema minus.</title>
        <authorList>
            <person name="Mahan K.M."/>
        </authorList>
    </citation>
    <scope>NUCLEOTIDE SEQUENCE</scope>
    <source>
        <strain evidence="8">UTEX B ZZ1240</strain>
    </source>
</reference>
<comment type="caution">
    <text evidence="8">The sequence shown here is derived from an EMBL/GenBank/DDBJ whole genome shotgun (WGS) entry which is preliminary data.</text>
</comment>
<dbReference type="InterPro" id="IPR000158">
    <property type="entry name" value="Cell_div_FtsZ"/>
</dbReference>
<dbReference type="GO" id="GO:0005525">
    <property type="term" value="F:GTP binding"/>
    <property type="evidence" value="ECO:0007669"/>
    <property type="project" value="UniProtKB-KW"/>
</dbReference>
<dbReference type="InterPro" id="IPR020805">
    <property type="entry name" value="Cell_div_FtsZ_CS"/>
</dbReference>
<keyword evidence="3" id="KW-0342">GTP-binding</keyword>
<dbReference type="Proteomes" id="UP000664859">
    <property type="component" value="Unassembled WGS sequence"/>
</dbReference>
<feature type="compositionally biased region" description="Low complexity" evidence="4">
    <location>
        <begin position="412"/>
        <end position="421"/>
    </location>
</feature>
<dbReference type="Gene3D" id="3.40.50.1440">
    <property type="entry name" value="Tubulin/FtsZ, GTPase domain"/>
    <property type="match status" value="1"/>
</dbReference>
<name>A0A835Z6M0_9STRA</name>
<dbReference type="GO" id="GO:0051301">
    <property type="term" value="P:cell division"/>
    <property type="evidence" value="ECO:0007669"/>
    <property type="project" value="TreeGrafter"/>
</dbReference>
<sequence length="451" mass="46698">MRPRLCVAAAAAGLLHCCGSALAFRSQFTGVGHVRRRSSSRSAAVALRPAAGCVATMQLVPEGGMSPCNIKVIGVGGGGSNAVKRMLETQIEGVEFWSLNTDVQALARIPNARTMTIGNTITRGLGAGGLPEIGRRAAEESRLQIAEIVAGADLVFVTAGMGGGTGSGAAPVVAEVAKEAGALTVGVVTKPFAFEGRRRMNQASQAIAELEAAVDTLIVVSNDRLLQIIPEDTPLESAFRVADDVLRQGVIGISEIIVRPGLINVDFADVRSVMGGAGTALMGIGRSSGRHRAEEAAMAAISSALLDVPITGAQGIVFNVIGGRDMSLQEINAAAEVIYQNVDPNANIIFGALVDEAMGDAMVVTVIGNTPAYPPAGGYAYPPPGSFNHYQPQQQQPMPPQQQPPMQPPPQQQQQPDAPMQGGPPMPLGPGGRDEGGNLPGFLKRLKRGGK</sequence>
<dbReference type="EMBL" id="JAFCMP010000075">
    <property type="protein sequence ID" value="KAG5188181.1"/>
    <property type="molecule type" value="Genomic_DNA"/>
</dbReference>
<dbReference type="CDD" id="cd02201">
    <property type="entry name" value="FtsZ_type1"/>
    <property type="match status" value="1"/>
</dbReference>